<dbReference type="Proteomes" id="UP001159363">
    <property type="component" value="Chromosome 8"/>
</dbReference>
<evidence type="ECO:0000313" key="2">
    <source>
        <dbReference type="EMBL" id="KAJ8876250.1"/>
    </source>
</evidence>
<keyword evidence="1" id="KW-0812">Transmembrane</keyword>
<sequence>MWNTAPNRRKDGTGYLVHYYDRLACSPPGKADRVQSLTGSLPDSRMWESCRTMPLVGGFSRGYPVSPTLSFLSCSILTPNTLIGSQDLAVKSRKRRTDTVDSCSLRWFTPQRLQIVTRGIAASTAYGSATREDHYVDLSSVTPYKLVVTLSYCVNTPRSASTYVFWVQGRSPSGIWSRDKTRIGDQTYEYGILDGHERSMAGTGRCKYGRHDYDREENNKLPGATFRELQPVPILRHSECDRFESHLYYIHDIYKRFVRMRRRNILEIRTSAVTVNGLYPLRDTTRAAGTEWRLCRAWAYSMCAPRAVRVQVDKRPVAPSWFETRSEIGSNIDTENCCTIRVQSWAGDRDEVHFEPLEDRNFDPRSAATDTLNTFSSSICVKATYYSQSSLSKLFDVCNYIFAAIFFTLLVLIFLLYLGEQEQEQLLFEAQLATATAKRTSYEKGASGKAGFTRCKMHFAKDFVRNFSHESHMASTQGPIGPQFASPCTQTCARSASRASLALVLHRVKPALHERQLEEIAEKHTTGTHPQCRVYVVALWRWLSESCLRRGRLGPGNCDTRPQGQARDRRRLPERSDLWAAVFTTTKAAAARPLGNCVSPSSSSGGNTGLQVVKFVCSSQTVLPEARHLISVLRQPPTTPLSGQSAAASH</sequence>
<feature type="transmembrane region" description="Helical" evidence="1">
    <location>
        <begin position="400"/>
        <end position="418"/>
    </location>
</feature>
<protein>
    <submittedName>
        <fullName evidence="2">Uncharacterized protein</fullName>
    </submittedName>
</protein>
<gene>
    <name evidence="2" type="ORF">PR048_024160</name>
</gene>
<keyword evidence="1" id="KW-1133">Transmembrane helix</keyword>
<keyword evidence="1" id="KW-0472">Membrane</keyword>
<proteinExistence type="predicted"/>
<name>A0ABQ9GW42_9NEOP</name>
<dbReference type="EMBL" id="JARBHB010000009">
    <property type="protein sequence ID" value="KAJ8876250.1"/>
    <property type="molecule type" value="Genomic_DNA"/>
</dbReference>
<keyword evidence="3" id="KW-1185">Reference proteome</keyword>
<reference evidence="2 3" key="1">
    <citation type="submission" date="2023-02" db="EMBL/GenBank/DDBJ databases">
        <title>LHISI_Scaffold_Assembly.</title>
        <authorList>
            <person name="Stuart O.P."/>
            <person name="Cleave R."/>
            <person name="Magrath M.J.L."/>
            <person name="Mikheyev A.S."/>
        </authorList>
    </citation>
    <scope>NUCLEOTIDE SEQUENCE [LARGE SCALE GENOMIC DNA]</scope>
    <source>
        <strain evidence="2">Daus_M_001</strain>
        <tissue evidence="2">Leg muscle</tissue>
    </source>
</reference>
<evidence type="ECO:0000256" key="1">
    <source>
        <dbReference type="SAM" id="Phobius"/>
    </source>
</evidence>
<comment type="caution">
    <text evidence="2">The sequence shown here is derived from an EMBL/GenBank/DDBJ whole genome shotgun (WGS) entry which is preliminary data.</text>
</comment>
<accession>A0ABQ9GW42</accession>
<organism evidence="2 3">
    <name type="scientific">Dryococelus australis</name>
    <dbReference type="NCBI Taxonomy" id="614101"/>
    <lineage>
        <taxon>Eukaryota</taxon>
        <taxon>Metazoa</taxon>
        <taxon>Ecdysozoa</taxon>
        <taxon>Arthropoda</taxon>
        <taxon>Hexapoda</taxon>
        <taxon>Insecta</taxon>
        <taxon>Pterygota</taxon>
        <taxon>Neoptera</taxon>
        <taxon>Polyneoptera</taxon>
        <taxon>Phasmatodea</taxon>
        <taxon>Verophasmatodea</taxon>
        <taxon>Anareolatae</taxon>
        <taxon>Phasmatidae</taxon>
        <taxon>Eurycanthinae</taxon>
        <taxon>Dryococelus</taxon>
    </lineage>
</organism>
<evidence type="ECO:0000313" key="3">
    <source>
        <dbReference type="Proteomes" id="UP001159363"/>
    </source>
</evidence>